<reference evidence="1" key="1">
    <citation type="journal article" date="2023" name="Plants (Basel)">
        <title>Genomic Analysis of Leptolyngbya boryana CZ1 Reveals Efficient Carbon Fixation Modules.</title>
        <authorList>
            <person name="Bai X."/>
            <person name="Wang H."/>
            <person name="Cheng W."/>
            <person name="Wang J."/>
            <person name="Ma M."/>
            <person name="Hu H."/>
            <person name="Song Z."/>
            <person name="Ma H."/>
            <person name="Fan Y."/>
            <person name="Du C."/>
            <person name="Xu J."/>
        </authorList>
    </citation>
    <scope>NUCLEOTIDE SEQUENCE</scope>
    <source>
        <strain evidence="1">CZ1</strain>
    </source>
</reference>
<dbReference type="AlphaFoldDB" id="A0AA97ALB1"/>
<name>A0AA97ALB1_LEPBY</name>
<sequence>MSDWQSTATEFGKLLLLKVSCLVFRVRIMKLYDRLIQTQRQRISDGAIVPILDGCNTPRQLVLIWSQLGDFDNLEYAWWLKREAEVLRSTEVAVRAVGIGDRASGEKFCEYTGFPPDCLFVDPTAELHQQLELYSGLSLKLPLLSTEQNAWFNLLLMCAGIGSPGTLTEVFRGYRGDRTAPQLIGDDETVKAAPLPPLKGSTFRWAGGSGFQRPFELATLRLRNMTEVLSHWKTYVPNSAYLTQRGATFLFNAQGELLYEHRDRAILGFAAQMNQPLAFLEELSE</sequence>
<dbReference type="Pfam" id="PF13911">
    <property type="entry name" value="AhpC-TSA_2"/>
    <property type="match status" value="1"/>
</dbReference>
<dbReference type="EMBL" id="CP130144">
    <property type="protein sequence ID" value="WNZ43883.1"/>
    <property type="molecule type" value="Genomic_DNA"/>
</dbReference>
<dbReference type="RefSeq" id="WP_316426068.1">
    <property type="nucleotide sequence ID" value="NZ_CP130144.1"/>
</dbReference>
<proteinExistence type="predicted"/>
<gene>
    <name evidence="1" type="ORF">Q2T42_18770</name>
</gene>
<evidence type="ECO:0000313" key="1">
    <source>
        <dbReference type="EMBL" id="WNZ43883.1"/>
    </source>
</evidence>
<organism evidence="1">
    <name type="scientific">Leptolyngbya boryana CZ1</name>
    <dbReference type="NCBI Taxonomy" id="3060204"/>
    <lineage>
        <taxon>Bacteria</taxon>
        <taxon>Bacillati</taxon>
        <taxon>Cyanobacteriota</taxon>
        <taxon>Cyanophyceae</taxon>
        <taxon>Leptolyngbyales</taxon>
        <taxon>Leptolyngbyaceae</taxon>
        <taxon>Leptolyngbya group</taxon>
        <taxon>Leptolyngbya</taxon>
    </lineage>
</organism>
<reference evidence="1" key="2">
    <citation type="submission" date="2023-07" db="EMBL/GenBank/DDBJ databases">
        <authorList>
            <person name="Bai X.-H."/>
            <person name="Wang H.-H."/>
            <person name="Wang J."/>
            <person name="Ma M.-Y."/>
            <person name="Hu H.-H."/>
            <person name="Song Z.-L."/>
            <person name="Ma H.-G."/>
            <person name="Fan Y."/>
            <person name="Du C.-Y."/>
            <person name="Xu J.-C."/>
        </authorList>
    </citation>
    <scope>NUCLEOTIDE SEQUENCE</scope>
    <source>
        <strain evidence="1">CZ1</strain>
    </source>
</reference>
<accession>A0AA97ALB1</accession>
<protein>
    <submittedName>
        <fullName evidence="1">Peroxiredoxin-like family protein</fullName>
    </submittedName>
</protein>
<dbReference type="InterPro" id="IPR032801">
    <property type="entry name" value="PXL2A/B/C"/>
</dbReference>